<feature type="domain" description="Fungal lipase-type" evidence="3">
    <location>
        <begin position="190"/>
        <end position="316"/>
    </location>
</feature>
<evidence type="ECO:0000256" key="1">
    <source>
        <dbReference type="ARBA" id="ARBA00022801"/>
    </source>
</evidence>
<organism evidence="4">
    <name type="scientific">Fagus sylvatica</name>
    <name type="common">Beechnut</name>
    <dbReference type="NCBI Taxonomy" id="28930"/>
    <lineage>
        <taxon>Eukaryota</taxon>
        <taxon>Viridiplantae</taxon>
        <taxon>Streptophyta</taxon>
        <taxon>Embryophyta</taxon>
        <taxon>Tracheophyta</taxon>
        <taxon>Spermatophyta</taxon>
        <taxon>Magnoliopsida</taxon>
        <taxon>eudicotyledons</taxon>
        <taxon>Gunneridae</taxon>
        <taxon>Pentapetalae</taxon>
        <taxon>rosids</taxon>
        <taxon>fabids</taxon>
        <taxon>Fagales</taxon>
        <taxon>Fagaceae</taxon>
        <taxon>Fagus</taxon>
    </lineage>
</organism>
<dbReference type="InterPro" id="IPR002921">
    <property type="entry name" value="Fungal_lipase-type"/>
</dbReference>
<dbReference type="InterPro" id="IPR029058">
    <property type="entry name" value="AB_hydrolase_fold"/>
</dbReference>
<keyword evidence="2" id="KW-0812">Transmembrane</keyword>
<keyword evidence="2" id="KW-0472">Membrane</keyword>
<evidence type="ECO:0000256" key="2">
    <source>
        <dbReference type="SAM" id="Phobius"/>
    </source>
</evidence>
<reference evidence="4" key="1">
    <citation type="submission" date="2018-02" db="EMBL/GenBank/DDBJ databases">
        <authorList>
            <person name="Cohen D.B."/>
            <person name="Kent A.D."/>
        </authorList>
    </citation>
    <scope>NUCLEOTIDE SEQUENCE</scope>
</reference>
<accession>A0A2N9IHU8</accession>
<feature type="transmembrane region" description="Helical" evidence="2">
    <location>
        <begin position="238"/>
        <end position="262"/>
    </location>
</feature>
<evidence type="ECO:0000313" key="4">
    <source>
        <dbReference type="EMBL" id="SPD23680.1"/>
    </source>
</evidence>
<name>A0A2N9IHU8_FAGSY</name>
<dbReference type="SUPFAM" id="SSF53474">
    <property type="entry name" value="alpha/beta-Hydrolases"/>
    <property type="match status" value="1"/>
</dbReference>
<evidence type="ECO:0000259" key="3">
    <source>
        <dbReference type="Pfam" id="PF01764"/>
    </source>
</evidence>
<dbReference type="PANTHER" id="PTHR47523">
    <property type="entry name" value="F21O3.11 PROTEIN"/>
    <property type="match status" value="1"/>
</dbReference>
<keyword evidence="2" id="KW-1133">Transmembrane helix</keyword>
<protein>
    <recommendedName>
        <fullName evidence="3">Fungal lipase-type domain-containing protein</fullName>
    </recommendedName>
</protein>
<dbReference type="PANTHER" id="PTHR47523:SF1">
    <property type="entry name" value="F21O3.11 PROTEIN"/>
    <property type="match status" value="1"/>
</dbReference>
<dbReference type="GO" id="GO:0006629">
    <property type="term" value="P:lipid metabolic process"/>
    <property type="evidence" value="ECO:0007669"/>
    <property type="project" value="InterPro"/>
</dbReference>
<sequence length="1067" mass="118674">MEGIQQRVETWMREQRAKILNVSWGPLQWRMTRWPWNIINTNDREQRKRIHEEYELRKKQLHHLCSALKAESVSDLQDIVCCMVLSECVYKRPAAEMVRAVNKFKADFGGQVVSLERVQPSSDHVPHRYLLAEAGDTLFASFIGTKQYKDVMADANILQGAIFHEDVMEFAEEIETVKPEQLESRKGNLENLWNPLESKSKQQKDKSKPAAHRGFLARAKGIPALELYRLAQKKKRKLVLCGHSLGGAVAALATLAILRVIATSSSSKESEKVLVKCITFSQPPVGNAALRDYVNRKGWQHYFKSYCIPEDLVPRILSPAYFHHYNAQAPLMPAEAESTNLSMKKRDEGIEKLKENEGEQLVLGLGPVQSSFWRLSRLVPLEGVRRQLNKYRGKRVEFVETSTSADSVSKTLVEDEINGPQSLEIQEGSDGISLKPFSDTDKGLPEVATSGKLVEQGDIKGGDSKSWRRVPYLPSYVPFGQLYLLGNSSVESLSGAEYSKLTSVRSVIAELRELFQSHSMRIYDLCMSDNPSSFLGIEQLQQFPHLQQWLGLSVAGQIELGHIVESPVIRTATSIAPLGWNGVPGEKNGEPLKVDITGFGLHLCTLVHAQVNGNWCSTRVESFPSVPTYSSDYGMEPELQKMRVLVGAPLRQPPKHQIVADPLMPVFSSFDSDAANLNHENTSGFFCDEKFIRPEGLNDFFVFCTSDFVTVSKEVHVRTRRVRLFGLEGAGKTSLLKAILSQSRVNTIINLENKLPEADDEEGIAGGLCYCDSAGVNLQLIKLVRVTQACHEFWLKYLSFFTCGEPMNSSSQDTFSSHKEWVESEFDLNREVSRFRDELWMGIRDLSRKTDLIVLVHNLSHKIPRYNQSDMSQQKPVLSLLLDEAKSLGIPWVLAITNKFSVSAHQQKAAVDAVVQAYQASLSTTEVINSFPYVMPGAASASLSWGATGGDSDGRKGAQKLLFAPINLVRKPFQKKDIVLSVEGVTSLCQLVHRVLRSQEEASFQELARDRLVVELARERAMVLDASRESQAKASSLTAAAVGASLGAGLGIVLAVVMGAASALRKP</sequence>
<dbReference type="GO" id="GO:0016787">
    <property type="term" value="F:hydrolase activity"/>
    <property type="evidence" value="ECO:0007669"/>
    <property type="project" value="UniProtKB-KW"/>
</dbReference>
<gene>
    <name evidence="4" type="ORF">FSB_LOCUS51562</name>
</gene>
<proteinExistence type="predicted"/>
<dbReference type="Pfam" id="PF01764">
    <property type="entry name" value="Lipase_3"/>
    <property type="match status" value="1"/>
</dbReference>
<dbReference type="EMBL" id="OIVN01005702">
    <property type="protein sequence ID" value="SPD23680.1"/>
    <property type="molecule type" value="Genomic_DNA"/>
</dbReference>
<dbReference type="Gene3D" id="3.40.50.1820">
    <property type="entry name" value="alpha/beta hydrolase"/>
    <property type="match status" value="1"/>
</dbReference>
<feature type="transmembrane region" description="Helical" evidence="2">
    <location>
        <begin position="1037"/>
        <end position="1064"/>
    </location>
</feature>
<keyword evidence="1" id="KW-0378">Hydrolase</keyword>
<dbReference type="AlphaFoldDB" id="A0A2N9IHU8"/>